<dbReference type="CDD" id="cd03185">
    <property type="entry name" value="GST_C_Tau"/>
    <property type="match status" value="1"/>
</dbReference>
<dbReference type="Gene3D" id="3.40.30.10">
    <property type="entry name" value="Glutaredoxin"/>
    <property type="match status" value="1"/>
</dbReference>
<dbReference type="Pfam" id="PF22041">
    <property type="entry name" value="GST_C_7"/>
    <property type="match status" value="1"/>
</dbReference>
<organism evidence="7 8">
    <name type="scientific">Eleusine coracana subsp. coracana</name>
    <dbReference type="NCBI Taxonomy" id="191504"/>
    <lineage>
        <taxon>Eukaryota</taxon>
        <taxon>Viridiplantae</taxon>
        <taxon>Streptophyta</taxon>
        <taxon>Embryophyta</taxon>
        <taxon>Tracheophyta</taxon>
        <taxon>Spermatophyta</taxon>
        <taxon>Magnoliopsida</taxon>
        <taxon>Liliopsida</taxon>
        <taxon>Poales</taxon>
        <taxon>Poaceae</taxon>
        <taxon>PACMAD clade</taxon>
        <taxon>Chloridoideae</taxon>
        <taxon>Cynodonteae</taxon>
        <taxon>Eleusininae</taxon>
        <taxon>Eleusine</taxon>
    </lineage>
</organism>
<dbReference type="SFLD" id="SFLDG01152">
    <property type="entry name" value="Main.3:_Omega-_and_Tau-like"/>
    <property type="match status" value="1"/>
</dbReference>
<dbReference type="FunFam" id="1.20.1050.10:FF:000023">
    <property type="entry name" value="Probable glutathione S-transferase GSTU6"/>
    <property type="match status" value="1"/>
</dbReference>
<dbReference type="GO" id="GO:0005829">
    <property type="term" value="C:cytosol"/>
    <property type="evidence" value="ECO:0007669"/>
    <property type="project" value="UniProtKB-SubCell"/>
</dbReference>
<comment type="similarity">
    <text evidence="2">Belongs to the GST superfamily. Tau family.</text>
</comment>
<dbReference type="SUPFAM" id="SSF47616">
    <property type="entry name" value="GST C-terminal domain-like"/>
    <property type="match status" value="1"/>
</dbReference>
<dbReference type="EMBL" id="BQKI01000074">
    <property type="protein sequence ID" value="GJN19971.1"/>
    <property type="molecule type" value="Genomic_DNA"/>
</dbReference>
<evidence type="ECO:0000256" key="1">
    <source>
        <dbReference type="ARBA" id="ARBA00022679"/>
    </source>
</evidence>
<dbReference type="GO" id="GO:0006749">
    <property type="term" value="P:glutathione metabolic process"/>
    <property type="evidence" value="ECO:0007669"/>
    <property type="project" value="InterPro"/>
</dbReference>
<reference evidence="7" key="2">
    <citation type="submission" date="2021-12" db="EMBL/GenBank/DDBJ databases">
        <title>Resequencing data analysis of finger millet.</title>
        <authorList>
            <person name="Hatakeyama M."/>
            <person name="Aluri S."/>
            <person name="Balachadran M.T."/>
            <person name="Sivarajan S.R."/>
            <person name="Poveda L."/>
            <person name="Shimizu-Inatsugi R."/>
            <person name="Schlapbach R."/>
            <person name="Sreeman S.M."/>
            <person name="Shimizu K.K."/>
        </authorList>
    </citation>
    <scope>NUCLEOTIDE SEQUENCE</scope>
</reference>
<sequence>MAAKEYLKLLGIDVSPFAIGVHMALVMKGVNYEYIAEDLSNKSELLVSSNPVHKNVPVLIHSGNPICESLVIVQYVDEFFTGAGVPSILPADPYERAIARFWAAYVDDKFFPAMAGIVLVPTEQKRVQKVKETSAAIELLEEAFTVCSKGKAFFSGDSIGYVDLALGSLLIWIETIRRMCGLEIISASKTPRLAAWAERFGETAAAKKVVPEADQALQYGKKLQAAVSAAATSKSK</sequence>
<reference evidence="7" key="1">
    <citation type="journal article" date="2018" name="DNA Res.">
        <title>Multiple hybrid de novo genome assembly of finger millet, an orphan allotetraploid crop.</title>
        <authorList>
            <person name="Hatakeyama M."/>
            <person name="Aluri S."/>
            <person name="Balachadran M.T."/>
            <person name="Sivarajan S.R."/>
            <person name="Patrignani A."/>
            <person name="Gruter S."/>
            <person name="Poveda L."/>
            <person name="Shimizu-Inatsugi R."/>
            <person name="Baeten J."/>
            <person name="Francoijs K.J."/>
            <person name="Nataraja K.N."/>
            <person name="Reddy Y.A.N."/>
            <person name="Phadnis S."/>
            <person name="Ravikumar R.L."/>
            <person name="Schlapbach R."/>
            <person name="Sreeman S.M."/>
            <person name="Shimizu K.K."/>
        </authorList>
    </citation>
    <scope>NUCLEOTIDE SEQUENCE</scope>
</reference>
<dbReference type="EC" id="2.5.1.18" evidence="4"/>
<evidence type="ECO:0000313" key="7">
    <source>
        <dbReference type="EMBL" id="GJN19971.1"/>
    </source>
</evidence>
<comment type="catalytic activity">
    <reaction evidence="3 4">
        <text>RX + glutathione = an S-substituted glutathione + a halide anion + H(+)</text>
        <dbReference type="Rhea" id="RHEA:16437"/>
        <dbReference type="ChEBI" id="CHEBI:15378"/>
        <dbReference type="ChEBI" id="CHEBI:16042"/>
        <dbReference type="ChEBI" id="CHEBI:17792"/>
        <dbReference type="ChEBI" id="CHEBI:57925"/>
        <dbReference type="ChEBI" id="CHEBI:90779"/>
        <dbReference type="EC" id="2.5.1.18"/>
    </reaction>
</comment>
<dbReference type="Gene3D" id="1.20.1050.10">
    <property type="match status" value="1"/>
</dbReference>
<dbReference type="InterPro" id="IPR004045">
    <property type="entry name" value="Glutathione_S-Trfase_N"/>
</dbReference>
<evidence type="ECO:0000256" key="3">
    <source>
        <dbReference type="ARBA" id="ARBA00047960"/>
    </source>
</evidence>
<dbReference type="Pfam" id="PF02798">
    <property type="entry name" value="GST_N"/>
    <property type="match status" value="1"/>
</dbReference>
<dbReference type="InterPro" id="IPR045073">
    <property type="entry name" value="Omega/Tau-like"/>
</dbReference>
<dbReference type="PANTHER" id="PTHR11260">
    <property type="entry name" value="GLUTATHIONE S-TRANSFERASE, GST, SUPERFAMILY, GST DOMAIN CONTAINING"/>
    <property type="match status" value="1"/>
</dbReference>
<evidence type="ECO:0000256" key="4">
    <source>
        <dbReference type="RuleBase" id="RU369102"/>
    </source>
</evidence>
<dbReference type="FunFam" id="3.40.30.10:FF:000044">
    <property type="entry name" value="Glutathione S-transferase GSTU6"/>
    <property type="match status" value="1"/>
</dbReference>
<dbReference type="PROSITE" id="PS50404">
    <property type="entry name" value="GST_NTER"/>
    <property type="match status" value="1"/>
</dbReference>
<comment type="function">
    <text evidence="4">Is involved in the conjugation of reduced glutathione to a wide number of exogenous and endogenous hydrophobic electrophiles.</text>
</comment>
<protein>
    <recommendedName>
        <fullName evidence="4">Glutathione S-transferase</fullName>
        <ecNumber evidence="4">2.5.1.18</ecNumber>
    </recommendedName>
</protein>
<dbReference type="SFLD" id="SFLDS00019">
    <property type="entry name" value="Glutathione_Transferase_(cytos"/>
    <property type="match status" value="1"/>
</dbReference>
<dbReference type="SUPFAM" id="SSF52833">
    <property type="entry name" value="Thioredoxin-like"/>
    <property type="match status" value="1"/>
</dbReference>
<proteinExistence type="inferred from homology"/>
<evidence type="ECO:0000313" key="8">
    <source>
        <dbReference type="Proteomes" id="UP001054889"/>
    </source>
</evidence>
<evidence type="ECO:0000259" key="5">
    <source>
        <dbReference type="PROSITE" id="PS50404"/>
    </source>
</evidence>
<dbReference type="CDD" id="cd03058">
    <property type="entry name" value="GST_N_Tau"/>
    <property type="match status" value="1"/>
</dbReference>
<dbReference type="InterPro" id="IPR040079">
    <property type="entry name" value="Glutathione_S-Trfase"/>
</dbReference>
<dbReference type="InterPro" id="IPR036249">
    <property type="entry name" value="Thioredoxin-like_sf"/>
</dbReference>
<comment type="caution">
    <text evidence="7">The sequence shown here is derived from an EMBL/GenBank/DDBJ whole genome shotgun (WGS) entry which is preliminary data.</text>
</comment>
<feature type="domain" description="GST C-terminal" evidence="6">
    <location>
        <begin position="92"/>
        <end position="223"/>
    </location>
</feature>
<dbReference type="InterPro" id="IPR010987">
    <property type="entry name" value="Glutathione-S-Trfase_C-like"/>
</dbReference>
<feature type="domain" description="GST N-terminal" evidence="5">
    <location>
        <begin position="5"/>
        <end position="84"/>
    </location>
</feature>
<dbReference type="InterPro" id="IPR045074">
    <property type="entry name" value="GST_C_Tau"/>
</dbReference>
<keyword evidence="4" id="KW-0963">Cytoplasm</keyword>
<accession>A0AAV5EBW5</accession>
<dbReference type="PANTHER" id="PTHR11260:SF668">
    <property type="entry name" value="GLUTATHIONE S-TRANSFERASE"/>
    <property type="match status" value="1"/>
</dbReference>
<dbReference type="InterPro" id="IPR054416">
    <property type="entry name" value="GST_UstS-like_C"/>
</dbReference>
<dbReference type="InterPro" id="IPR036282">
    <property type="entry name" value="Glutathione-S-Trfase_C_sf"/>
</dbReference>
<dbReference type="SFLD" id="SFLDG00358">
    <property type="entry name" value="Main_(cytGST)"/>
    <property type="match status" value="1"/>
</dbReference>
<keyword evidence="1 4" id="KW-0808">Transferase</keyword>
<name>A0AAV5EBW5_ELECO</name>
<evidence type="ECO:0000259" key="6">
    <source>
        <dbReference type="PROSITE" id="PS50405"/>
    </source>
</evidence>
<comment type="subcellular location">
    <subcellularLocation>
        <location evidence="4">Cytoplasm</location>
        <location evidence="4">Cytosol</location>
    </subcellularLocation>
</comment>
<dbReference type="AlphaFoldDB" id="A0AAV5EBW5"/>
<dbReference type="Proteomes" id="UP001054889">
    <property type="component" value="Unassembled WGS sequence"/>
</dbReference>
<evidence type="ECO:0000256" key="2">
    <source>
        <dbReference type="ARBA" id="ARBA00025743"/>
    </source>
</evidence>
<dbReference type="PROSITE" id="PS50405">
    <property type="entry name" value="GST_CTER"/>
    <property type="match status" value="1"/>
</dbReference>
<dbReference type="GO" id="GO:0004364">
    <property type="term" value="F:glutathione transferase activity"/>
    <property type="evidence" value="ECO:0007669"/>
    <property type="project" value="UniProtKB-UniRule"/>
</dbReference>
<keyword evidence="8" id="KW-1185">Reference proteome</keyword>
<gene>
    <name evidence="7" type="primary">gb07291</name>
    <name evidence="7" type="ORF">PR202_gb07291</name>
</gene>